<keyword evidence="4 7" id="KW-0560">Oxidoreductase</keyword>
<feature type="domain" description="Lactate/malate dehydrogenase C-terminal" evidence="9">
    <location>
        <begin position="254"/>
        <end position="416"/>
    </location>
</feature>
<keyword evidence="5 7" id="KW-0520">NAD</keyword>
<dbReference type="HAMAP" id="MF_00488">
    <property type="entry name" value="Lactate_dehydrog"/>
    <property type="match status" value="1"/>
</dbReference>
<dbReference type="GO" id="GO:0005737">
    <property type="term" value="C:cytoplasm"/>
    <property type="evidence" value="ECO:0007669"/>
    <property type="project" value="InterPro"/>
</dbReference>
<accession>A0A915PNK1</accession>
<dbReference type="PANTHER" id="PTHR43128">
    <property type="entry name" value="L-2-HYDROXYCARBOXYLATE DEHYDROGENASE (NAD(P)(+))"/>
    <property type="match status" value="1"/>
</dbReference>
<evidence type="ECO:0000256" key="7">
    <source>
        <dbReference type="RuleBase" id="RU000496"/>
    </source>
</evidence>
<dbReference type="InterPro" id="IPR011304">
    <property type="entry name" value="L-lactate_DH"/>
</dbReference>
<dbReference type="Gene3D" id="3.90.110.10">
    <property type="entry name" value="Lactate dehydrogenase/glycoside hydrolase, family 4, C-terminal"/>
    <property type="match status" value="1"/>
</dbReference>
<dbReference type="CDD" id="cd05293">
    <property type="entry name" value="LDH_1"/>
    <property type="match status" value="1"/>
</dbReference>
<dbReference type="Pfam" id="PF02866">
    <property type="entry name" value="Ldh_1_C"/>
    <property type="match status" value="1"/>
</dbReference>
<dbReference type="PRINTS" id="PR00086">
    <property type="entry name" value="LLDHDRGNASE"/>
</dbReference>
<dbReference type="PROSITE" id="PS00064">
    <property type="entry name" value="L_LDH"/>
    <property type="match status" value="1"/>
</dbReference>
<keyword evidence="10" id="KW-1185">Reference proteome</keyword>
<sequence>MGEILNSVPPRRKRKSLMPGARLDLCSEKKWRMREVDAALLLLCICYAPMVASDETRRAVCTTRICLRRKREQTVPSDSSLSGRKSPEIHRMSETAQALFKEIAPAHRMPHAKVTVVGVGQVGMACAVSIMQKGIVSELCLVDVVADKLKGEMMDLQHGIPFMSPCTIRASVDYEITKGSKLCVVTAGVRQREGESRLSLVQRNVDIFKGIIPKLVANSPDAMLLIVSNPVDVLTYVAWKISGLPPHRVFGSGTNLDSARFRFLLSEKLGIAPTSCHGWIIGEHGDSSVAVWSGVNVAGVALRDVKPDIGKKADSDKWQDEVHKGVISAAYEIIKLKGYTSWAIGMSTGAIASIALRNTRSVCALSVNVKGLHGIDQDVYLSLPVVLGENGITHIVKQNLNETEIQQLQKSAAQLYEVQCGIKGL</sequence>
<dbReference type="SUPFAM" id="SSF51735">
    <property type="entry name" value="NAD(P)-binding Rossmann-fold domains"/>
    <property type="match status" value="1"/>
</dbReference>
<dbReference type="InterPro" id="IPR001236">
    <property type="entry name" value="Lactate/malate_DH_N"/>
</dbReference>
<dbReference type="AlphaFoldDB" id="A0A915PNK1"/>
<evidence type="ECO:0000259" key="9">
    <source>
        <dbReference type="Pfam" id="PF02866"/>
    </source>
</evidence>
<comment type="catalytic activity">
    <reaction evidence="6 7">
        <text>(S)-lactate + NAD(+) = pyruvate + NADH + H(+)</text>
        <dbReference type="Rhea" id="RHEA:23444"/>
        <dbReference type="ChEBI" id="CHEBI:15361"/>
        <dbReference type="ChEBI" id="CHEBI:15378"/>
        <dbReference type="ChEBI" id="CHEBI:16651"/>
        <dbReference type="ChEBI" id="CHEBI:57540"/>
        <dbReference type="ChEBI" id="CHEBI:57945"/>
        <dbReference type="EC" id="1.1.1.27"/>
    </reaction>
</comment>
<dbReference type="GO" id="GO:0006089">
    <property type="term" value="P:lactate metabolic process"/>
    <property type="evidence" value="ECO:0007669"/>
    <property type="project" value="TreeGrafter"/>
</dbReference>
<feature type="domain" description="Lactate/malate dehydrogenase N-terminal" evidence="8">
    <location>
        <begin position="113"/>
        <end position="251"/>
    </location>
</feature>
<organism evidence="10 11">
    <name type="scientific">Setaria digitata</name>
    <dbReference type="NCBI Taxonomy" id="48799"/>
    <lineage>
        <taxon>Eukaryota</taxon>
        <taxon>Metazoa</taxon>
        <taxon>Ecdysozoa</taxon>
        <taxon>Nematoda</taxon>
        <taxon>Chromadorea</taxon>
        <taxon>Rhabditida</taxon>
        <taxon>Spirurina</taxon>
        <taxon>Spiruromorpha</taxon>
        <taxon>Filarioidea</taxon>
        <taxon>Setariidae</taxon>
        <taxon>Setaria</taxon>
    </lineage>
</organism>
<proteinExistence type="inferred from homology"/>
<name>A0A915PNK1_9BILA</name>
<dbReference type="WBParaSite" id="sdigi.contig17.g1591.t1">
    <property type="protein sequence ID" value="sdigi.contig17.g1591.t1"/>
    <property type="gene ID" value="sdigi.contig17.g1591"/>
</dbReference>
<dbReference type="InterPro" id="IPR015955">
    <property type="entry name" value="Lactate_DH/Glyco_Ohase_4_C"/>
</dbReference>
<dbReference type="GO" id="GO:0004459">
    <property type="term" value="F:L-lactate dehydrogenase (NAD+) activity"/>
    <property type="evidence" value="ECO:0007669"/>
    <property type="project" value="UniProtKB-EC"/>
</dbReference>
<dbReference type="FunFam" id="3.40.50.720:FF:000018">
    <property type="entry name" value="Malate dehydrogenase"/>
    <property type="match status" value="1"/>
</dbReference>
<reference evidence="11" key="1">
    <citation type="submission" date="2022-11" db="UniProtKB">
        <authorList>
            <consortium name="WormBaseParasite"/>
        </authorList>
    </citation>
    <scope>IDENTIFICATION</scope>
</reference>
<dbReference type="InterPro" id="IPR018177">
    <property type="entry name" value="L-lactate_DH_AS"/>
</dbReference>
<evidence type="ECO:0000256" key="6">
    <source>
        <dbReference type="ARBA" id="ARBA00049258"/>
    </source>
</evidence>
<dbReference type="InterPro" id="IPR022383">
    <property type="entry name" value="Lactate/malate_DH_C"/>
</dbReference>
<dbReference type="PANTHER" id="PTHR43128:SF16">
    <property type="entry name" value="L-LACTATE DEHYDROGENASE"/>
    <property type="match status" value="1"/>
</dbReference>
<dbReference type="EC" id="1.1.1.27" evidence="3 7"/>
<evidence type="ECO:0000256" key="2">
    <source>
        <dbReference type="ARBA" id="ARBA00006054"/>
    </source>
</evidence>
<evidence type="ECO:0000259" key="8">
    <source>
        <dbReference type="Pfam" id="PF00056"/>
    </source>
</evidence>
<comment type="similarity">
    <text evidence="2">Belongs to the LDH/MDH superfamily. LDH family.</text>
</comment>
<dbReference type="NCBIfam" id="TIGR01771">
    <property type="entry name" value="L-LDH-NAD"/>
    <property type="match status" value="1"/>
</dbReference>
<dbReference type="SUPFAM" id="SSF56327">
    <property type="entry name" value="LDH C-terminal domain-like"/>
    <property type="match status" value="1"/>
</dbReference>
<evidence type="ECO:0000256" key="3">
    <source>
        <dbReference type="ARBA" id="ARBA00012967"/>
    </source>
</evidence>
<dbReference type="Proteomes" id="UP000887581">
    <property type="component" value="Unplaced"/>
</dbReference>
<dbReference type="InterPro" id="IPR001557">
    <property type="entry name" value="L-lactate/malate_DH"/>
</dbReference>
<evidence type="ECO:0000313" key="10">
    <source>
        <dbReference type="Proteomes" id="UP000887581"/>
    </source>
</evidence>
<evidence type="ECO:0000256" key="1">
    <source>
        <dbReference type="ARBA" id="ARBA00004843"/>
    </source>
</evidence>
<comment type="pathway">
    <text evidence="1 7">Fermentation; pyruvate fermentation to lactate; (S)-lactate from pyruvate: step 1/1.</text>
</comment>
<evidence type="ECO:0000256" key="5">
    <source>
        <dbReference type="ARBA" id="ARBA00023027"/>
    </source>
</evidence>
<dbReference type="Pfam" id="PF00056">
    <property type="entry name" value="Ldh_1_N"/>
    <property type="match status" value="1"/>
</dbReference>
<protein>
    <recommendedName>
        <fullName evidence="3 7">L-lactate dehydrogenase</fullName>
        <ecNumber evidence="3 7">1.1.1.27</ecNumber>
    </recommendedName>
</protein>
<evidence type="ECO:0000313" key="11">
    <source>
        <dbReference type="WBParaSite" id="sdigi.contig17.g1591.t1"/>
    </source>
</evidence>
<dbReference type="InterPro" id="IPR036291">
    <property type="entry name" value="NAD(P)-bd_dom_sf"/>
</dbReference>
<evidence type="ECO:0000256" key="4">
    <source>
        <dbReference type="ARBA" id="ARBA00023002"/>
    </source>
</evidence>
<dbReference type="Gene3D" id="3.40.50.720">
    <property type="entry name" value="NAD(P)-binding Rossmann-like Domain"/>
    <property type="match status" value="1"/>
</dbReference>